<dbReference type="FunFam" id="1.10.10.60:FF:000132">
    <property type="entry name" value="AraC family transcriptional regulator"/>
    <property type="match status" value="1"/>
</dbReference>
<dbReference type="SUPFAM" id="SSF51182">
    <property type="entry name" value="RmlC-like cupins"/>
    <property type="match status" value="1"/>
</dbReference>
<protein>
    <submittedName>
        <fullName evidence="8">AraC-type DNA-binding protein</fullName>
    </submittedName>
    <submittedName>
        <fullName evidence="7">HTH-type transcriptional repressor of iron proteins A</fullName>
    </submittedName>
</protein>
<dbReference type="PROSITE" id="PS00041">
    <property type="entry name" value="HTH_ARAC_FAMILY_1"/>
    <property type="match status" value="1"/>
</dbReference>
<dbReference type="EMBL" id="JXDI01000005">
    <property type="protein sequence ID" value="KAF2405843.1"/>
    <property type="molecule type" value="Genomic_DNA"/>
</dbReference>
<dbReference type="AlphaFoldDB" id="A0A1H0B773"/>
<dbReference type="CDD" id="cd06124">
    <property type="entry name" value="cupin_NimR-like_N"/>
    <property type="match status" value="1"/>
</dbReference>
<dbReference type="PANTHER" id="PTHR11019">
    <property type="entry name" value="HTH-TYPE TRANSCRIPTIONAL REGULATOR NIMR"/>
    <property type="match status" value="1"/>
</dbReference>
<evidence type="ECO:0000313" key="8">
    <source>
        <dbReference type="EMBL" id="SDN41510.1"/>
    </source>
</evidence>
<dbReference type="SMART" id="SM00342">
    <property type="entry name" value="HTH_ARAC"/>
    <property type="match status" value="1"/>
</dbReference>
<dbReference type="Pfam" id="PF12833">
    <property type="entry name" value="HTH_18"/>
    <property type="match status" value="1"/>
</dbReference>
<dbReference type="PANTHER" id="PTHR11019:SF159">
    <property type="entry name" value="TRANSCRIPTIONAL REGULATOR-RELATED"/>
    <property type="match status" value="1"/>
</dbReference>
<dbReference type="InterPro" id="IPR018062">
    <property type="entry name" value="HTH_AraC-typ_CS"/>
</dbReference>
<keyword evidence="4" id="KW-0804">Transcription</keyword>
<evidence type="ECO:0000313" key="7">
    <source>
        <dbReference type="EMBL" id="KAF2405843.1"/>
    </source>
</evidence>
<keyword evidence="10" id="KW-1185">Reference proteome</keyword>
<evidence type="ECO:0000313" key="9">
    <source>
        <dbReference type="Proteomes" id="UP000182470"/>
    </source>
</evidence>
<sequence>MVSRVRHQRAVSAPSPPKAKNPLGLSGGGHYHGRSPLIDVLLMALAAPPDLSDHAVPVQPLARTYPRGLYVEPHSHDWGQLLYAMSGVMWVETPREALVVPPQRAVWLPPGVEHGIRVVCDLQMRNIYLRPALAATLDSQVQVIEVGGLLRELIVTLVDQGDNGDTAYYDAVVGLALLELHRARRSQIRIAMPVDADRRLINACQSVMAAPSLEIPFEQHAEAAGASVRTLARLFQSNLGMGFAEWRRQVQLATAVAELIQGQSVSGIARSLGYSPSSFSDMFRRELGVAPSNYLG</sequence>
<dbReference type="PROSITE" id="PS01124">
    <property type="entry name" value="HTH_ARAC_FAMILY_2"/>
    <property type="match status" value="1"/>
</dbReference>
<proteinExistence type="predicted"/>
<feature type="region of interest" description="Disordered" evidence="5">
    <location>
        <begin position="1"/>
        <end position="28"/>
    </location>
</feature>
<dbReference type="GO" id="GO:0009893">
    <property type="term" value="P:positive regulation of metabolic process"/>
    <property type="evidence" value="ECO:0007669"/>
    <property type="project" value="UniProtKB-ARBA"/>
</dbReference>
<evidence type="ECO:0000259" key="6">
    <source>
        <dbReference type="PROSITE" id="PS01124"/>
    </source>
</evidence>
<dbReference type="InterPro" id="IPR009057">
    <property type="entry name" value="Homeodomain-like_sf"/>
</dbReference>
<keyword evidence="3 8" id="KW-0238">DNA-binding</keyword>
<dbReference type="InterPro" id="IPR011051">
    <property type="entry name" value="RmlC_Cupin_sf"/>
</dbReference>
<feature type="domain" description="HTH araC/xylS-type" evidence="6">
    <location>
        <begin position="198"/>
        <end position="296"/>
    </location>
</feature>
<dbReference type="Proteomes" id="UP000182470">
    <property type="component" value="Chromosome I"/>
</dbReference>
<organism evidence="8 9">
    <name type="scientific">Pseudomonas antarctica</name>
    <dbReference type="NCBI Taxonomy" id="219572"/>
    <lineage>
        <taxon>Bacteria</taxon>
        <taxon>Pseudomonadati</taxon>
        <taxon>Pseudomonadota</taxon>
        <taxon>Gammaproteobacteria</taxon>
        <taxon>Pseudomonadales</taxon>
        <taxon>Pseudomonadaceae</taxon>
        <taxon>Pseudomonas</taxon>
    </lineage>
</organism>
<dbReference type="SUPFAM" id="SSF46689">
    <property type="entry name" value="Homeodomain-like"/>
    <property type="match status" value="2"/>
</dbReference>
<evidence type="ECO:0000256" key="5">
    <source>
        <dbReference type="SAM" id="MobiDB-lite"/>
    </source>
</evidence>
<dbReference type="InterPro" id="IPR003313">
    <property type="entry name" value="AraC-bd"/>
</dbReference>
<accession>A0A1H0B773</accession>
<dbReference type="InterPro" id="IPR018060">
    <property type="entry name" value="HTH_AraC"/>
</dbReference>
<reference evidence="7 10" key="1">
    <citation type="submission" date="2015-01" db="EMBL/GenBank/DDBJ databases">
        <title>Genome Sequence of Pseudomonas antarctica CMS 35.</title>
        <authorList>
            <person name="Voget S."/>
            <person name="Chow J."/>
            <person name="Daniel R."/>
            <person name="Streit W."/>
        </authorList>
    </citation>
    <scope>NUCLEOTIDE SEQUENCE [LARGE SCALE GENOMIC DNA]</scope>
    <source>
        <strain evidence="7 10">CMS 35</strain>
    </source>
</reference>
<dbReference type="Proteomes" id="UP000748067">
    <property type="component" value="Unassembled WGS sequence"/>
</dbReference>
<evidence type="ECO:0000313" key="10">
    <source>
        <dbReference type="Proteomes" id="UP000748067"/>
    </source>
</evidence>
<evidence type="ECO:0000256" key="2">
    <source>
        <dbReference type="ARBA" id="ARBA00023015"/>
    </source>
</evidence>
<dbReference type="EMBL" id="LT629704">
    <property type="protein sequence ID" value="SDN41510.1"/>
    <property type="molecule type" value="Genomic_DNA"/>
</dbReference>
<evidence type="ECO:0000256" key="1">
    <source>
        <dbReference type="ARBA" id="ARBA00022491"/>
    </source>
</evidence>
<evidence type="ECO:0000256" key="3">
    <source>
        <dbReference type="ARBA" id="ARBA00023125"/>
    </source>
</evidence>
<keyword evidence="2" id="KW-0805">Transcription regulation</keyword>
<dbReference type="GO" id="GO:0043565">
    <property type="term" value="F:sequence-specific DNA binding"/>
    <property type="evidence" value="ECO:0007669"/>
    <property type="project" value="InterPro"/>
</dbReference>
<reference evidence="8 9" key="2">
    <citation type="submission" date="2016-10" db="EMBL/GenBank/DDBJ databases">
        <authorList>
            <person name="de Groot N.N."/>
        </authorList>
    </citation>
    <scope>NUCLEOTIDE SEQUENCE [LARGE SCALE GENOMIC DNA]</scope>
    <source>
        <strain evidence="8 9">BS2772</strain>
    </source>
</reference>
<keyword evidence="1" id="KW-0678">Repressor</keyword>
<dbReference type="GO" id="GO:0003700">
    <property type="term" value="F:DNA-binding transcription factor activity"/>
    <property type="evidence" value="ECO:0007669"/>
    <property type="project" value="InterPro"/>
</dbReference>
<dbReference type="Pfam" id="PF02311">
    <property type="entry name" value="AraC_binding"/>
    <property type="match status" value="1"/>
</dbReference>
<dbReference type="InterPro" id="IPR014710">
    <property type="entry name" value="RmlC-like_jellyroll"/>
</dbReference>
<dbReference type="Gene3D" id="1.10.10.60">
    <property type="entry name" value="Homeodomain-like"/>
    <property type="match status" value="1"/>
</dbReference>
<gene>
    <name evidence="7" type="primary">ripA_6</name>
    <name evidence="7" type="ORF">PSAN_57330</name>
    <name evidence="8" type="ORF">SAMN04490179_4143</name>
</gene>
<name>A0A1H0B773_9PSED</name>
<dbReference type="Gene3D" id="2.60.120.10">
    <property type="entry name" value="Jelly Rolls"/>
    <property type="match status" value="1"/>
</dbReference>
<evidence type="ECO:0000256" key="4">
    <source>
        <dbReference type="ARBA" id="ARBA00023163"/>
    </source>
</evidence>